<dbReference type="GO" id="GO:0005886">
    <property type="term" value="C:plasma membrane"/>
    <property type="evidence" value="ECO:0007669"/>
    <property type="project" value="UniProtKB-SubCell"/>
</dbReference>
<dbReference type="PANTHER" id="PTHR31686:SF1">
    <property type="entry name" value="SULFITE EFFLUX PUMP SSU1"/>
    <property type="match status" value="1"/>
</dbReference>
<name>A0A7W5JWG6_9ACTN</name>
<dbReference type="InterPro" id="IPR038665">
    <property type="entry name" value="Voltage-dep_anion_channel_sf"/>
</dbReference>
<dbReference type="PANTHER" id="PTHR31686">
    <property type="match status" value="1"/>
</dbReference>
<organism evidence="9 10">
    <name type="scientific">Microlunatus antarcticus</name>
    <dbReference type="NCBI Taxonomy" id="53388"/>
    <lineage>
        <taxon>Bacteria</taxon>
        <taxon>Bacillati</taxon>
        <taxon>Actinomycetota</taxon>
        <taxon>Actinomycetes</taxon>
        <taxon>Propionibacteriales</taxon>
        <taxon>Propionibacteriaceae</taxon>
        <taxon>Microlunatus</taxon>
    </lineage>
</organism>
<feature type="transmembrane region" description="Helical" evidence="8">
    <location>
        <begin position="76"/>
        <end position="95"/>
    </location>
</feature>
<dbReference type="CDD" id="cd09320">
    <property type="entry name" value="TDT_like_2"/>
    <property type="match status" value="1"/>
</dbReference>
<evidence type="ECO:0000256" key="2">
    <source>
        <dbReference type="ARBA" id="ARBA00008566"/>
    </source>
</evidence>
<keyword evidence="10" id="KW-1185">Reference proteome</keyword>
<feature type="transmembrane region" description="Helical" evidence="8">
    <location>
        <begin position="45"/>
        <end position="64"/>
    </location>
</feature>
<proteinExistence type="inferred from homology"/>
<feature type="transmembrane region" description="Helical" evidence="8">
    <location>
        <begin position="351"/>
        <end position="372"/>
    </location>
</feature>
<keyword evidence="4" id="KW-1003">Cell membrane</keyword>
<dbReference type="RefSeq" id="WP_183338000.1">
    <property type="nucleotide sequence ID" value="NZ_JACHZG010000001.1"/>
</dbReference>
<dbReference type="InterPro" id="IPR004695">
    <property type="entry name" value="SLAC1/Mae1/Ssu1/TehA"/>
</dbReference>
<feature type="transmembrane region" description="Helical" evidence="8">
    <location>
        <begin position="324"/>
        <end position="345"/>
    </location>
</feature>
<evidence type="ECO:0000313" key="10">
    <source>
        <dbReference type="Proteomes" id="UP000565572"/>
    </source>
</evidence>
<keyword evidence="6 8" id="KW-1133">Transmembrane helix</keyword>
<feature type="transmembrane region" description="Helical" evidence="8">
    <location>
        <begin position="213"/>
        <end position="236"/>
    </location>
</feature>
<evidence type="ECO:0000256" key="6">
    <source>
        <dbReference type="ARBA" id="ARBA00022989"/>
    </source>
</evidence>
<comment type="similarity">
    <text evidence="2">Belongs to the tellurite-resistance/dicarboxylate transporter (TDT) family.</text>
</comment>
<evidence type="ECO:0000256" key="3">
    <source>
        <dbReference type="ARBA" id="ARBA00022448"/>
    </source>
</evidence>
<keyword evidence="3" id="KW-0813">Transport</keyword>
<evidence type="ECO:0000256" key="4">
    <source>
        <dbReference type="ARBA" id="ARBA00022475"/>
    </source>
</evidence>
<evidence type="ECO:0000256" key="1">
    <source>
        <dbReference type="ARBA" id="ARBA00004651"/>
    </source>
</evidence>
<feature type="transmembrane region" description="Helical" evidence="8">
    <location>
        <begin position="115"/>
        <end position="132"/>
    </location>
</feature>
<evidence type="ECO:0000256" key="8">
    <source>
        <dbReference type="SAM" id="Phobius"/>
    </source>
</evidence>
<dbReference type="Proteomes" id="UP000565572">
    <property type="component" value="Unassembled WGS sequence"/>
</dbReference>
<keyword evidence="5 8" id="KW-0812">Transmembrane</keyword>
<feature type="transmembrane region" description="Helical" evidence="8">
    <location>
        <begin position="285"/>
        <end position="312"/>
    </location>
</feature>
<dbReference type="Gene3D" id="1.50.10.150">
    <property type="entry name" value="Voltage-dependent anion channel"/>
    <property type="match status" value="1"/>
</dbReference>
<keyword evidence="7 8" id="KW-0472">Membrane</keyword>
<reference evidence="9 10" key="1">
    <citation type="submission" date="2020-08" db="EMBL/GenBank/DDBJ databases">
        <title>Sequencing the genomes of 1000 actinobacteria strains.</title>
        <authorList>
            <person name="Klenk H.-P."/>
        </authorList>
    </citation>
    <scope>NUCLEOTIDE SEQUENCE [LARGE SCALE GENOMIC DNA]</scope>
    <source>
        <strain evidence="9 10">DSM 11053</strain>
    </source>
</reference>
<gene>
    <name evidence="9" type="ORF">FHX39_001991</name>
</gene>
<dbReference type="GO" id="GO:0055085">
    <property type="term" value="P:transmembrane transport"/>
    <property type="evidence" value="ECO:0007669"/>
    <property type="project" value="InterPro"/>
</dbReference>
<comment type="subcellular location">
    <subcellularLocation>
        <location evidence="1">Cell membrane</location>
        <topology evidence="1">Multi-pass membrane protein</topology>
    </subcellularLocation>
</comment>
<dbReference type="EMBL" id="JACHZG010000001">
    <property type="protein sequence ID" value="MBB3327047.1"/>
    <property type="molecule type" value="Genomic_DNA"/>
</dbReference>
<evidence type="ECO:0000256" key="5">
    <source>
        <dbReference type="ARBA" id="ARBA00022692"/>
    </source>
</evidence>
<evidence type="ECO:0000256" key="7">
    <source>
        <dbReference type="ARBA" id="ARBA00023136"/>
    </source>
</evidence>
<sequence length="387" mass="40532">MALTPTRSPSPIAPIAVDATHPGRRSGFLAELEGQPTFGHITPNWFASVMGTGIVANAAATLPVHVPGLIEAARVVWLLDLLLLLVVTAATVVHWVRHPDRARAHLANPVMSHFYGAPAMALMTVGAGAMLVGRPVIGDGPALALDAVLWTAGTLLGLWTAVAVPYRAFTDHDVKPDSAFGGWLMPVVPPMVSAATGTLLLPHLPAGQARATLLVACYAMFGLTLIASLVMITLIWNRLVQHKIGAAAAVPTLWIVLGPLGQSITASHNLGEAAPQLLPAPYGTAFHALGLVYGLPVWGFAMLWAALALAVTVRTARTGLPFSLTWWSFTFPVGTVVTGTSGLAAATGLHLFVVLAVVFYTALVAAWLVVAVRTARGVYRGRLLRAA</sequence>
<feature type="transmembrane region" description="Helical" evidence="8">
    <location>
        <begin position="180"/>
        <end position="201"/>
    </location>
</feature>
<dbReference type="InterPro" id="IPR051629">
    <property type="entry name" value="Sulfite_efflux_TDT"/>
</dbReference>
<comment type="caution">
    <text evidence="9">The sequence shown here is derived from an EMBL/GenBank/DDBJ whole genome shotgun (WGS) entry which is preliminary data.</text>
</comment>
<evidence type="ECO:0000313" key="9">
    <source>
        <dbReference type="EMBL" id="MBB3327047.1"/>
    </source>
</evidence>
<dbReference type="AlphaFoldDB" id="A0A7W5JWG6"/>
<protein>
    <submittedName>
        <fullName evidence="9">C4-dicarboxylate transporter/malic acid transport protein</fullName>
    </submittedName>
</protein>
<feature type="transmembrane region" description="Helical" evidence="8">
    <location>
        <begin position="144"/>
        <end position="168"/>
    </location>
</feature>
<dbReference type="Pfam" id="PF03595">
    <property type="entry name" value="SLAC1"/>
    <property type="match status" value="1"/>
</dbReference>
<accession>A0A7W5JWG6</accession>